<evidence type="ECO:0000256" key="6">
    <source>
        <dbReference type="ARBA" id="ARBA00022741"/>
    </source>
</evidence>
<dbReference type="Proteomes" id="UP000075391">
    <property type="component" value="Unassembled WGS sequence"/>
</dbReference>
<proteinExistence type="inferred from homology"/>
<dbReference type="GO" id="GO:0018580">
    <property type="term" value="F:nitronate monooxygenase activity"/>
    <property type="evidence" value="ECO:0007669"/>
    <property type="project" value="InterPro"/>
</dbReference>
<evidence type="ECO:0000256" key="11">
    <source>
        <dbReference type="ARBA" id="ARBA00067136"/>
    </source>
</evidence>
<evidence type="ECO:0000256" key="5">
    <source>
        <dbReference type="ARBA" id="ARBA00022643"/>
    </source>
</evidence>
<dbReference type="GO" id="GO:0000166">
    <property type="term" value="F:nucleotide binding"/>
    <property type="evidence" value="ECO:0007669"/>
    <property type="project" value="UniProtKB-KW"/>
</dbReference>
<keyword evidence="5" id="KW-0288">FMN</keyword>
<comment type="cofactor">
    <cofactor evidence="1">
        <name>FMN</name>
        <dbReference type="ChEBI" id="CHEBI:58210"/>
    </cofactor>
</comment>
<dbReference type="Gene3D" id="3.20.20.70">
    <property type="entry name" value="Aldolase class I"/>
    <property type="match status" value="1"/>
</dbReference>
<dbReference type="CDD" id="cd04730">
    <property type="entry name" value="NPD_like"/>
    <property type="match status" value="1"/>
</dbReference>
<protein>
    <recommendedName>
        <fullName evidence="11">Nitronate monooxygenase</fullName>
    </recommendedName>
    <alternativeName>
        <fullName evidence="9">Propionate 3-nitronate monooxygenase</fullName>
    </alternativeName>
</protein>
<comment type="caution">
    <text evidence="12">The sequence shown here is derived from an EMBL/GenBank/DDBJ whole genome shotgun (WGS) entry which is preliminary data.</text>
</comment>
<dbReference type="InterPro" id="IPR013785">
    <property type="entry name" value="Aldolase_TIM"/>
</dbReference>
<dbReference type="EMBL" id="LUKF01000019">
    <property type="protein sequence ID" value="KYG60581.1"/>
    <property type="molecule type" value="Genomic_DNA"/>
</dbReference>
<evidence type="ECO:0000313" key="12">
    <source>
        <dbReference type="EMBL" id="KYG60581.1"/>
    </source>
</evidence>
<evidence type="ECO:0000256" key="3">
    <source>
        <dbReference type="ARBA" id="ARBA00022575"/>
    </source>
</evidence>
<keyword evidence="7" id="KW-0560">Oxidoreductase</keyword>
<accession>A0A150WCC0</accession>
<dbReference type="PANTHER" id="PTHR42747:SF3">
    <property type="entry name" value="NITRONATE MONOOXYGENASE-RELATED"/>
    <property type="match status" value="1"/>
</dbReference>
<organism evidence="12 13">
    <name type="scientific">Bdellovibrio bacteriovorus</name>
    <dbReference type="NCBI Taxonomy" id="959"/>
    <lineage>
        <taxon>Bacteria</taxon>
        <taxon>Pseudomonadati</taxon>
        <taxon>Bdellovibrionota</taxon>
        <taxon>Bdellovibrionia</taxon>
        <taxon>Bdellovibrionales</taxon>
        <taxon>Pseudobdellovibrionaceae</taxon>
        <taxon>Bdellovibrio</taxon>
    </lineage>
</organism>
<comment type="similarity">
    <text evidence="2">Belongs to the nitronate monooxygenase family. NMO class I subfamily.</text>
</comment>
<dbReference type="PANTHER" id="PTHR42747">
    <property type="entry name" value="NITRONATE MONOOXYGENASE-RELATED"/>
    <property type="match status" value="1"/>
</dbReference>
<reference evidence="12 13" key="1">
    <citation type="submission" date="2016-03" db="EMBL/GenBank/DDBJ databases">
        <authorList>
            <person name="Ploux O."/>
        </authorList>
    </citation>
    <scope>NUCLEOTIDE SEQUENCE [LARGE SCALE GENOMIC DNA]</scope>
    <source>
        <strain evidence="12 13">BER2</strain>
    </source>
</reference>
<dbReference type="Pfam" id="PF03060">
    <property type="entry name" value="NMO"/>
    <property type="match status" value="1"/>
</dbReference>
<keyword evidence="3" id="KW-0216">Detoxification</keyword>
<keyword evidence="8" id="KW-0503">Monooxygenase</keyword>
<keyword evidence="12" id="KW-0223">Dioxygenase</keyword>
<dbReference type="RefSeq" id="WP_063244860.1">
    <property type="nucleotide sequence ID" value="NZ_LUKF01000019.1"/>
</dbReference>
<dbReference type="GO" id="GO:0051213">
    <property type="term" value="F:dioxygenase activity"/>
    <property type="evidence" value="ECO:0007669"/>
    <property type="project" value="UniProtKB-KW"/>
</dbReference>
<keyword evidence="6" id="KW-0547">Nucleotide-binding</keyword>
<name>A0A150WCC0_BDEBC</name>
<dbReference type="GO" id="GO:0009636">
    <property type="term" value="P:response to toxic substance"/>
    <property type="evidence" value="ECO:0007669"/>
    <property type="project" value="UniProtKB-KW"/>
</dbReference>
<evidence type="ECO:0000256" key="4">
    <source>
        <dbReference type="ARBA" id="ARBA00022630"/>
    </source>
</evidence>
<evidence type="ECO:0000256" key="9">
    <source>
        <dbReference type="ARBA" id="ARBA00031155"/>
    </source>
</evidence>
<dbReference type="FunFam" id="3.20.20.70:FF:000154">
    <property type="entry name" value="Probable nitronate monooxygenase"/>
    <property type="match status" value="1"/>
</dbReference>
<evidence type="ECO:0000256" key="1">
    <source>
        <dbReference type="ARBA" id="ARBA00001917"/>
    </source>
</evidence>
<sequence>MKNWPDNRIQKLFNIDVPLIQAPMAGVDSVELAAEVSNAGGLGSLACTLFSVTQLKDEFKKLRSLTARPVNLNFFCHENPENTETLQEKWKKHLSKYYIELGIDPNASYAATTRAPFNEEYCSVVEELRPEVVSFHFGLPAADLVKRLRQAGCKIISSATTVAEARWLEARGCDAIIAQGFEAGGHRGSFLTDDMAAQVGTMALVPQTVDAVKIPVIAAGGITDARGIAASFFLGACGAQLGTAYLFCPEAKVSKLYLQGLQQTTDDQTVLTNVYSGKPARGIRNRFIEQEGPISEMAPPFPFASPAVNPLRKKSEELGLTDFVQMWSGQSAALGQSLPAYELTKKLAQDTLELLGNK</sequence>
<evidence type="ECO:0000256" key="7">
    <source>
        <dbReference type="ARBA" id="ARBA00023002"/>
    </source>
</evidence>
<keyword evidence="4" id="KW-0285">Flavoprotein</keyword>
<evidence type="ECO:0000256" key="2">
    <source>
        <dbReference type="ARBA" id="ARBA00009881"/>
    </source>
</evidence>
<gene>
    <name evidence="12" type="ORF">AZI85_11265</name>
</gene>
<evidence type="ECO:0000313" key="13">
    <source>
        <dbReference type="Proteomes" id="UP000075391"/>
    </source>
</evidence>
<evidence type="ECO:0000256" key="8">
    <source>
        <dbReference type="ARBA" id="ARBA00023033"/>
    </source>
</evidence>
<evidence type="ECO:0000256" key="10">
    <source>
        <dbReference type="ARBA" id="ARBA00049401"/>
    </source>
</evidence>
<dbReference type="InterPro" id="IPR004136">
    <property type="entry name" value="NMO"/>
</dbReference>
<dbReference type="OrthoDB" id="5295714at2"/>
<dbReference type="AlphaFoldDB" id="A0A150WCC0"/>
<comment type="catalytic activity">
    <reaction evidence="10">
        <text>3 propionate 3-nitronate + 3 O2 + H2O = 3 3-oxopropanoate + 2 nitrate + nitrite + H2O2 + 3 H(+)</text>
        <dbReference type="Rhea" id="RHEA:57332"/>
        <dbReference type="ChEBI" id="CHEBI:15377"/>
        <dbReference type="ChEBI" id="CHEBI:15378"/>
        <dbReference type="ChEBI" id="CHEBI:15379"/>
        <dbReference type="ChEBI" id="CHEBI:16240"/>
        <dbReference type="ChEBI" id="CHEBI:16301"/>
        <dbReference type="ChEBI" id="CHEBI:17632"/>
        <dbReference type="ChEBI" id="CHEBI:33190"/>
        <dbReference type="ChEBI" id="CHEBI:136067"/>
    </reaction>
</comment>
<dbReference type="SUPFAM" id="SSF51412">
    <property type="entry name" value="Inosine monophosphate dehydrogenase (IMPDH)"/>
    <property type="match status" value="1"/>
</dbReference>